<proteinExistence type="predicted"/>
<dbReference type="InParanoid" id="A0A2H3EE61"/>
<dbReference type="Proteomes" id="UP000217790">
    <property type="component" value="Unassembled WGS sequence"/>
</dbReference>
<accession>A0A2H3EE61</accession>
<name>A0A2H3EE61_ARMGA</name>
<evidence type="ECO:0000313" key="2">
    <source>
        <dbReference type="EMBL" id="PBL04501.1"/>
    </source>
</evidence>
<sequence>MNNNIMAWLFKVGFPHLSDDISIAIVGVTSWIAPGFVARRKSYKAGRRAYTMFSLYRKWRCGMSPQSECYVCFRSLMPTTLARLRTASCDNFTVSAANT</sequence>
<gene>
    <name evidence="2" type="ORF">ARMGADRAFT_55710</name>
</gene>
<reference evidence="3" key="1">
    <citation type="journal article" date="2017" name="Nat. Ecol. Evol.">
        <title>Genome expansion and lineage-specific genetic innovations in the forest pathogenic fungi Armillaria.</title>
        <authorList>
            <person name="Sipos G."/>
            <person name="Prasanna A.N."/>
            <person name="Walter M.C."/>
            <person name="O'Connor E."/>
            <person name="Balint B."/>
            <person name="Krizsan K."/>
            <person name="Kiss B."/>
            <person name="Hess J."/>
            <person name="Varga T."/>
            <person name="Slot J."/>
            <person name="Riley R."/>
            <person name="Boka B."/>
            <person name="Rigling D."/>
            <person name="Barry K."/>
            <person name="Lee J."/>
            <person name="Mihaltcheva S."/>
            <person name="LaButti K."/>
            <person name="Lipzen A."/>
            <person name="Waldron R."/>
            <person name="Moloney N.M."/>
            <person name="Sperisen C."/>
            <person name="Kredics L."/>
            <person name="Vagvoelgyi C."/>
            <person name="Patrignani A."/>
            <person name="Fitzpatrick D."/>
            <person name="Nagy I."/>
            <person name="Doyle S."/>
            <person name="Anderson J.B."/>
            <person name="Grigoriev I.V."/>
            <person name="Gueldener U."/>
            <person name="Muensterkoetter M."/>
            <person name="Nagy L.G."/>
        </authorList>
    </citation>
    <scope>NUCLEOTIDE SEQUENCE [LARGE SCALE GENOMIC DNA]</scope>
    <source>
        <strain evidence="3">Ar21-2</strain>
    </source>
</reference>
<protein>
    <submittedName>
        <fullName evidence="2">Uncharacterized protein</fullName>
    </submittedName>
</protein>
<dbReference type="AlphaFoldDB" id="A0A2H3EE61"/>
<keyword evidence="1" id="KW-0472">Membrane</keyword>
<feature type="transmembrane region" description="Helical" evidence="1">
    <location>
        <begin position="20"/>
        <end position="38"/>
    </location>
</feature>
<keyword evidence="1" id="KW-1133">Transmembrane helix</keyword>
<keyword evidence="1" id="KW-0812">Transmembrane</keyword>
<organism evidence="2 3">
    <name type="scientific">Armillaria gallica</name>
    <name type="common">Bulbous honey fungus</name>
    <name type="synonym">Armillaria bulbosa</name>
    <dbReference type="NCBI Taxonomy" id="47427"/>
    <lineage>
        <taxon>Eukaryota</taxon>
        <taxon>Fungi</taxon>
        <taxon>Dikarya</taxon>
        <taxon>Basidiomycota</taxon>
        <taxon>Agaricomycotina</taxon>
        <taxon>Agaricomycetes</taxon>
        <taxon>Agaricomycetidae</taxon>
        <taxon>Agaricales</taxon>
        <taxon>Marasmiineae</taxon>
        <taxon>Physalacriaceae</taxon>
        <taxon>Armillaria</taxon>
    </lineage>
</organism>
<keyword evidence="3" id="KW-1185">Reference proteome</keyword>
<evidence type="ECO:0000256" key="1">
    <source>
        <dbReference type="SAM" id="Phobius"/>
    </source>
</evidence>
<dbReference type="EMBL" id="KZ293644">
    <property type="protein sequence ID" value="PBL04501.1"/>
    <property type="molecule type" value="Genomic_DNA"/>
</dbReference>
<evidence type="ECO:0000313" key="3">
    <source>
        <dbReference type="Proteomes" id="UP000217790"/>
    </source>
</evidence>